<dbReference type="NCBIfam" id="NF006100">
    <property type="entry name" value="PRK08252.1"/>
    <property type="match status" value="1"/>
</dbReference>
<dbReference type="CDD" id="cd06558">
    <property type="entry name" value="crotonase-like"/>
    <property type="match status" value="1"/>
</dbReference>
<dbReference type="FunFam" id="3.90.226.10:FF:000009">
    <property type="entry name" value="Carnitinyl-CoA dehydratase"/>
    <property type="match status" value="1"/>
</dbReference>
<gene>
    <name evidence="7" type="ORF">EDD29_5677</name>
</gene>
<dbReference type="PROSITE" id="PS00166">
    <property type="entry name" value="ENOYL_COA_HYDRATASE"/>
    <property type="match status" value="1"/>
</dbReference>
<dbReference type="OrthoDB" id="4284283at2"/>
<evidence type="ECO:0000256" key="3">
    <source>
        <dbReference type="ARBA" id="ARBA00023239"/>
    </source>
</evidence>
<keyword evidence="3" id="KW-0456">Lyase</keyword>
<evidence type="ECO:0000256" key="6">
    <source>
        <dbReference type="RuleBase" id="RU003707"/>
    </source>
</evidence>
<dbReference type="Gene3D" id="1.10.12.10">
    <property type="entry name" value="Lyase 2-enoyl-coa Hydratase, Chain A, domain 2"/>
    <property type="match status" value="1"/>
</dbReference>
<dbReference type="GO" id="GO:0004300">
    <property type="term" value="F:enoyl-CoA hydratase activity"/>
    <property type="evidence" value="ECO:0007669"/>
    <property type="project" value="UniProtKB-EC"/>
</dbReference>
<dbReference type="RefSeq" id="WP_123667241.1">
    <property type="nucleotide sequence ID" value="NZ_RJKE01000001.1"/>
</dbReference>
<dbReference type="PANTHER" id="PTHR43802">
    <property type="entry name" value="ENOYL-COA HYDRATASE"/>
    <property type="match status" value="1"/>
</dbReference>
<accession>A0A3N1D3B4</accession>
<name>A0A3N1D3B4_9ACTN</name>
<sequence length="258" mass="26971">MGDLKVDQVLVETTGGIMTITIERPAVRNAIDHRTAVSIGEALDELDADPNLAVAVVTGAGGTFCAGMDLKAFAGGQPLPRTERGFAGIAARPPRTPIIAAVEGYALGGGCELALACDLVVASRNAVFGLPEVKRGLTAGAGGLFRLPRRIPYHVAMELILTGQPFGAERAEHLGLVNRLTEPGGALADALALAGTIAENGPLAVAASKRVVVESQDWPQAEAFERQAPILDPVRESEDALEGAQAFAEKRRPVWRGR</sequence>
<dbReference type="AlphaFoldDB" id="A0A3N1D3B4"/>
<evidence type="ECO:0000256" key="1">
    <source>
        <dbReference type="ARBA" id="ARBA00005254"/>
    </source>
</evidence>
<dbReference type="InterPro" id="IPR001753">
    <property type="entry name" value="Enoyl-CoA_hydra/iso"/>
</dbReference>
<dbReference type="SUPFAM" id="SSF52096">
    <property type="entry name" value="ClpP/crotonase"/>
    <property type="match status" value="1"/>
</dbReference>
<dbReference type="Pfam" id="PF00378">
    <property type="entry name" value="ECH_1"/>
    <property type="match status" value="1"/>
</dbReference>
<evidence type="ECO:0000256" key="5">
    <source>
        <dbReference type="ARBA" id="ARBA00023717"/>
    </source>
</evidence>
<evidence type="ECO:0000256" key="4">
    <source>
        <dbReference type="ARBA" id="ARBA00023709"/>
    </source>
</evidence>
<evidence type="ECO:0000313" key="8">
    <source>
        <dbReference type="Proteomes" id="UP000272400"/>
    </source>
</evidence>
<dbReference type="EC" id="4.2.1.17" evidence="2"/>
<organism evidence="7 8">
    <name type="scientific">Actinocorallia herbida</name>
    <dbReference type="NCBI Taxonomy" id="58109"/>
    <lineage>
        <taxon>Bacteria</taxon>
        <taxon>Bacillati</taxon>
        <taxon>Actinomycetota</taxon>
        <taxon>Actinomycetes</taxon>
        <taxon>Streptosporangiales</taxon>
        <taxon>Thermomonosporaceae</taxon>
        <taxon>Actinocorallia</taxon>
    </lineage>
</organism>
<dbReference type="EMBL" id="RJKE01000001">
    <property type="protein sequence ID" value="ROO88024.1"/>
    <property type="molecule type" value="Genomic_DNA"/>
</dbReference>
<dbReference type="InterPro" id="IPR018376">
    <property type="entry name" value="Enoyl-CoA_hyd/isom_CS"/>
</dbReference>
<dbReference type="InterPro" id="IPR029045">
    <property type="entry name" value="ClpP/crotonase-like_dom_sf"/>
</dbReference>
<dbReference type="PANTHER" id="PTHR43802:SF1">
    <property type="entry name" value="IP11341P-RELATED"/>
    <property type="match status" value="1"/>
</dbReference>
<comment type="caution">
    <text evidence="7">The sequence shown here is derived from an EMBL/GenBank/DDBJ whole genome shotgun (WGS) entry which is preliminary data.</text>
</comment>
<dbReference type="Proteomes" id="UP000272400">
    <property type="component" value="Unassembled WGS sequence"/>
</dbReference>
<protein>
    <recommendedName>
        <fullName evidence="2">enoyl-CoA hydratase</fullName>
        <ecNumber evidence="2">4.2.1.17</ecNumber>
    </recommendedName>
</protein>
<dbReference type="Gene3D" id="3.90.226.10">
    <property type="entry name" value="2-enoyl-CoA Hydratase, Chain A, domain 1"/>
    <property type="match status" value="1"/>
</dbReference>
<proteinExistence type="inferred from homology"/>
<comment type="catalytic activity">
    <reaction evidence="5">
        <text>a 4-saturated-(3S)-3-hydroxyacyl-CoA = a (3E)-enoyl-CoA + H2O</text>
        <dbReference type="Rhea" id="RHEA:20724"/>
        <dbReference type="ChEBI" id="CHEBI:15377"/>
        <dbReference type="ChEBI" id="CHEBI:58521"/>
        <dbReference type="ChEBI" id="CHEBI:137480"/>
        <dbReference type="EC" id="4.2.1.17"/>
    </reaction>
</comment>
<evidence type="ECO:0000256" key="2">
    <source>
        <dbReference type="ARBA" id="ARBA00012076"/>
    </source>
</evidence>
<comment type="similarity">
    <text evidence="1 6">Belongs to the enoyl-CoA hydratase/isomerase family.</text>
</comment>
<evidence type="ECO:0000313" key="7">
    <source>
        <dbReference type="EMBL" id="ROO88024.1"/>
    </source>
</evidence>
<comment type="catalytic activity">
    <reaction evidence="4">
        <text>a (3S)-3-hydroxyacyl-CoA = a (2E)-enoyl-CoA + H2O</text>
        <dbReference type="Rhea" id="RHEA:16105"/>
        <dbReference type="ChEBI" id="CHEBI:15377"/>
        <dbReference type="ChEBI" id="CHEBI:57318"/>
        <dbReference type="ChEBI" id="CHEBI:58856"/>
        <dbReference type="EC" id="4.2.1.17"/>
    </reaction>
</comment>
<reference evidence="7 8" key="1">
    <citation type="submission" date="2018-11" db="EMBL/GenBank/DDBJ databases">
        <title>Sequencing the genomes of 1000 actinobacteria strains.</title>
        <authorList>
            <person name="Klenk H.-P."/>
        </authorList>
    </citation>
    <scope>NUCLEOTIDE SEQUENCE [LARGE SCALE GENOMIC DNA]</scope>
    <source>
        <strain evidence="7 8">DSM 44254</strain>
    </source>
</reference>
<keyword evidence="8" id="KW-1185">Reference proteome</keyword>
<dbReference type="InterPro" id="IPR014748">
    <property type="entry name" value="Enoyl-CoA_hydra_C"/>
</dbReference>